<protein>
    <submittedName>
        <fullName evidence="2">Uncharacterized protein</fullName>
    </submittedName>
</protein>
<feature type="transmembrane region" description="Helical" evidence="1">
    <location>
        <begin position="7"/>
        <end position="25"/>
    </location>
</feature>
<dbReference type="Proteomes" id="UP000323393">
    <property type="component" value="Unassembled WGS sequence"/>
</dbReference>
<evidence type="ECO:0000313" key="2">
    <source>
        <dbReference type="EMBL" id="TYS57329.1"/>
    </source>
</evidence>
<name>A0AA95B4U2_9BACI</name>
<comment type="caution">
    <text evidence="2">The sequence shown here is derived from an EMBL/GenBank/DDBJ whole genome shotgun (WGS) entry which is preliminary data.</text>
</comment>
<organism evidence="2 3">
    <name type="scientific">Sutcliffiella horikoshii</name>
    <dbReference type="NCBI Taxonomy" id="79883"/>
    <lineage>
        <taxon>Bacteria</taxon>
        <taxon>Bacillati</taxon>
        <taxon>Bacillota</taxon>
        <taxon>Bacilli</taxon>
        <taxon>Bacillales</taxon>
        <taxon>Bacillaceae</taxon>
        <taxon>Sutcliffiella</taxon>
    </lineage>
</organism>
<reference evidence="2 3" key="1">
    <citation type="submission" date="2019-08" db="EMBL/GenBank/DDBJ databases">
        <title>Bacillus genomes from the desert of Cuatro Cienegas, Coahuila.</title>
        <authorList>
            <person name="Olmedo-Alvarez G."/>
        </authorList>
    </citation>
    <scope>NUCLEOTIDE SEQUENCE [LARGE SCALE GENOMIC DNA]</scope>
    <source>
        <strain evidence="2 3">CH88_3T</strain>
    </source>
</reference>
<accession>A0AA95B4U2</accession>
<dbReference type="RefSeq" id="WP_148966685.1">
    <property type="nucleotide sequence ID" value="NZ_VTEU01000008.1"/>
</dbReference>
<dbReference type="EMBL" id="VTEU01000008">
    <property type="protein sequence ID" value="TYS57329.1"/>
    <property type="molecule type" value="Genomic_DNA"/>
</dbReference>
<evidence type="ECO:0000313" key="3">
    <source>
        <dbReference type="Proteomes" id="UP000323393"/>
    </source>
</evidence>
<gene>
    <name evidence="2" type="ORF">FZC74_16695</name>
</gene>
<proteinExistence type="predicted"/>
<keyword evidence="1" id="KW-0812">Transmembrane</keyword>
<dbReference type="AlphaFoldDB" id="A0AA95B4U2"/>
<keyword evidence="1" id="KW-1133">Transmembrane helix</keyword>
<sequence length="269" mass="31364">MKTYTREIIIIALIIIIWSLIYIIIESNININLIGFFQIVATGGTLLAAIAAWKSATAAEASSEITSEQLEEMKQQRLEQKKPEIYISDSTHLLRYDFKKGYGNFVYKDKLPEIIVNNVGVGNARRIDFNWTFELNESIEIIKEYDIGKYIYRYIPNKYLGTENGVTFLDSEKNEYIPFLLKDHTFQLKIPFSYQEILSFFAHLYLEEYVSPSVFPVLKLDVQFRDVFGNLIEKSFIIKPLLLNCSSNKEDKKFVSYEIHFKFLVDELP</sequence>
<feature type="transmembrane region" description="Helical" evidence="1">
    <location>
        <begin position="31"/>
        <end position="53"/>
    </location>
</feature>
<evidence type="ECO:0000256" key="1">
    <source>
        <dbReference type="SAM" id="Phobius"/>
    </source>
</evidence>
<keyword evidence="1" id="KW-0472">Membrane</keyword>